<dbReference type="Proteomes" id="UP000750711">
    <property type="component" value="Unassembled WGS sequence"/>
</dbReference>
<dbReference type="Gene3D" id="1.25.40.10">
    <property type="entry name" value="Tetratricopeptide repeat domain"/>
    <property type="match status" value="2"/>
</dbReference>
<dbReference type="SUPFAM" id="SSF48452">
    <property type="entry name" value="TPR-like"/>
    <property type="match status" value="1"/>
</dbReference>
<dbReference type="Pfam" id="PF13812">
    <property type="entry name" value="PPR_3"/>
    <property type="match status" value="1"/>
</dbReference>
<accession>A0A9P8IE30</accession>
<evidence type="ECO:0000256" key="3">
    <source>
        <dbReference type="ARBA" id="ARBA00044493"/>
    </source>
</evidence>
<dbReference type="NCBIfam" id="TIGR00756">
    <property type="entry name" value="PPR"/>
    <property type="match status" value="2"/>
</dbReference>
<sequence length="1048" mass="119063">MLRPVRSRRMLHSTFWTHGSAELNLPPWWTPILGEDGEGSHPAGSETERGRRSGPTSAFDGLLLDFLYPSNTLALIGQFASYGLDKWESRRSRYGLFGHGKRTYMSSACDSGAEPEAQVSEPRLQPNDHDLHTATRDVDTGRWSPSKRASPLESLRDMISHPIQSSQNDKLWQLHTQCVELAGIDHLVLPLLERLSYSHRRIDAERAVRLFRGVPFHERTAIHYRLVVRAHLSLRDAEQALHCVKESWERRMTNSGEHRLLAYAIDKGLWDLGLETWKLYFDGTDYGRKNCRLWRLVRVLPNLWDQALALAKYTKTQFDSIGNVSDPATLSLLRFTRSMILGSLLTRHITVEVGKVIALFQALRPLKLRKGSIYDRAIANLIKTGNTRAAVRLYKHLRDTEYTTPSRRTLHIIFKVYCSFRSIRGMQMLLDDWFRYYTAPTSAAYELTMAAFAAQGNAPMVDKLFSLFLSRFGKPTTLAPLISLLCVHARRGDAEETVNQFKRISDEFNLKPDTTCWNILLNALAKQDDVEGVQQCFDKMRRSGINPDEYTTGTLIGFCANRGDIEGAEDMYQLSESLGLEKSTAVIGSLVLAYINDGQLDRAENLTEKASAMDLKGSPTRMWNYILTAFASRRDGDGVSRTLQRMQQLRVPMDGMTYGALMQFLVNIKQTEAAYRILRNTMPRGRIRATAFHYSIIMEGFAIQGELDKALKAFDRMMKRGIRPTISTQIVLLKATASADLKEFKARVVEGQSLQLASAEKILDEALLDSDASEMAVEEPIKGIKGQLLPAVYPAALFDFIIFLYGREGYSEKALDLYDRYLSATKTETSSRPVHTIKLIAALMVTHLQGKRYEEVAKYWNLAVKTAQLQTTPWSPSDSSAPKRLPSSRKYLLTTPFRPYAKSLCEQGNIDKLIQEVETLNRDGFELENCSLNLYIQLLALNKRTLLAFELCETRLMCDWPGWRLQLRRKGMTNRQIKKLPKSPMRPSYATLVYLAGVFVETSRLMRMGSGEAKDLMAELMSKCPKTMNAVQNLPRSDNDLQRFILEW</sequence>
<evidence type="ECO:0000256" key="4">
    <source>
        <dbReference type="ARBA" id="ARBA00044511"/>
    </source>
</evidence>
<evidence type="ECO:0000313" key="7">
    <source>
        <dbReference type="EMBL" id="KAH0553139.1"/>
    </source>
</evidence>
<dbReference type="InterPro" id="IPR011990">
    <property type="entry name" value="TPR-like_helical_dom_sf"/>
</dbReference>
<comment type="caution">
    <text evidence="7">The sequence shown here is derived from an EMBL/GenBank/DDBJ whole genome shotgun (WGS) entry which is preliminary data.</text>
</comment>
<feature type="region of interest" description="Disordered" evidence="6">
    <location>
        <begin position="107"/>
        <end position="149"/>
    </location>
</feature>
<evidence type="ECO:0000256" key="1">
    <source>
        <dbReference type="ARBA" id="ARBA00006192"/>
    </source>
</evidence>
<feature type="repeat" description="PPR" evidence="5">
    <location>
        <begin position="690"/>
        <end position="724"/>
    </location>
</feature>
<dbReference type="InterPro" id="IPR002885">
    <property type="entry name" value="PPR_rpt"/>
</dbReference>
<reference evidence="7" key="1">
    <citation type="submission" date="2021-03" db="EMBL/GenBank/DDBJ databases">
        <title>Comparative genomics and phylogenomic investigation of the class Geoglossomycetes provide insights into ecological specialization and systematics.</title>
        <authorList>
            <person name="Melie T."/>
            <person name="Pirro S."/>
            <person name="Miller A.N."/>
            <person name="Quandt A."/>
        </authorList>
    </citation>
    <scope>NUCLEOTIDE SEQUENCE</scope>
    <source>
        <strain evidence="7">CAQ_001_2017</strain>
    </source>
</reference>
<dbReference type="PANTHER" id="PTHR47447">
    <property type="entry name" value="OS03G0856100 PROTEIN"/>
    <property type="match status" value="1"/>
</dbReference>
<evidence type="ECO:0008006" key="9">
    <source>
        <dbReference type="Google" id="ProtNLM"/>
    </source>
</evidence>
<feature type="repeat" description="PPR" evidence="5">
    <location>
        <begin position="513"/>
        <end position="547"/>
    </location>
</feature>
<comment type="subunit">
    <text evidence="4">Binds to mitochondrial small subunit 15S rRNA.</text>
</comment>
<evidence type="ECO:0000256" key="2">
    <source>
        <dbReference type="ARBA" id="ARBA00022737"/>
    </source>
</evidence>
<dbReference type="PANTHER" id="PTHR47447:SF27">
    <property type="entry name" value="PENTACOTRIPEPTIDE-REPEAT REGION OF PRORP DOMAIN-CONTAINING PROTEIN"/>
    <property type="match status" value="1"/>
</dbReference>
<organism evidence="7 8">
    <name type="scientific">Trichoglossum hirsutum</name>
    <dbReference type="NCBI Taxonomy" id="265104"/>
    <lineage>
        <taxon>Eukaryota</taxon>
        <taxon>Fungi</taxon>
        <taxon>Dikarya</taxon>
        <taxon>Ascomycota</taxon>
        <taxon>Pezizomycotina</taxon>
        <taxon>Geoglossomycetes</taxon>
        <taxon>Geoglossales</taxon>
        <taxon>Geoglossaceae</taxon>
        <taxon>Trichoglossum</taxon>
    </lineage>
</organism>
<dbReference type="Pfam" id="PF13041">
    <property type="entry name" value="PPR_2"/>
    <property type="match status" value="1"/>
</dbReference>
<keyword evidence="8" id="KW-1185">Reference proteome</keyword>
<dbReference type="PROSITE" id="PS51375">
    <property type="entry name" value="PPR"/>
    <property type="match status" value="2"/>
</dbReference>
<protein>
    <recommendedName>
        <fullName evidence="9">Pentacotripeptide-repeat region of PRORP domain-containing protein</fullName>
    </recommendedName>
</protein>
<evidence type="ECO:0000313" key="8">
    <source>
        <dbReference type="Proteomes" id="UP000750711"/>
    </source>
</evidence>
<gene>
    <name evidence="7" type="ORF">GP486_006673</name>
</gene>
<dbReference type="AlphaFoldDB" id="A0A9P8IE30"/>
<comment type="function">
    <text evidence="3">Regulates mitochondrial small subunit maturation by controlling 15S rRNA 5'-end processing. Localizes to the 5' precursor of the 15S rRNA in a position that is subsequently occupied by mS47 in the mature yeast mtSSU. Uses structure and sequence-specific RNA recognition, binding to a single-stranded region of the precursor and specifically recognizing bases -6 to -1. The exchange of Ccm1 for mS47 is coupled to the irreversible removal of precursor rRNA that is accompanied by conformational changes of the mitoribosomal proteins uS5m and mS26. These conformational changes signal completion of 5'-end rRNA processing through protection of the mature 5'-end of the 15S rRNA and stabilization of mS47. The removal of the 5' precursor together with the dissociation of Ccm1 may be catalyzed by the 5'-3' exoribonuclease Pet127. Involved in the specific removal of group I introns in mitochondrial encoded transcripts.</text>
</comment>
<name>A0A9P8IE30_9PEZI</name>
<comment type="similarity">
    <text evidence="1">Belongs to the CCM1 family.</text>
</comment>
<feature type="compositionally biased region" description="Basic and acidic residues" evidence="6">
    <location>
        <begin position="126"/>
        <end position="140"/>
    </location>
</feature>
<evidence type="ECO:0000256" key="5">
    <source>
        <dbReference type="PROSITE-ProRule" id="PRU00708"/>
    </source>
</evidence>
<dbReference type="EMBL" id="JAGHQM010001583">
    <property type="protein sequence ID" value="KAH0553139.1"/>
    <property type="molecule type" value="Genomic_DNA"/>
</dbReference>
<feature type="region of interest" description="Disordered" evidence="6">
    <location>
        <begin position="34"/>
        <end position="54"/>
    </location>
</feature>
<keyword evidence="2" id="KW-0677">Repeat</keyword>
<evidence type="ECO:0000256" key="6">
    <source>
        <dbReference type="SAM" id="MobiDB-lite"/>
    </source>
</evidence>
<proteinExistence type="inferred from homology"/>